<protein>
    <submittedName>
        <fullName evidence="1">4641_t:CDS:1</fullName>
    </submittedName>
</protein>
<dbReference type="Proteomes" id="UP000789702">
    <property type="component" value="Unassembled WGS sequence"/>
</dbReference>
<organism evidence="1 2">
    <name type="scientific">Dentiscutata heterogama</name>
    <dbReference type="NCBI Taxonomy" id="1316150"/>
    <lineage>
        <taxon>Eukaryota</taxon>
        <taxon>Fungi</taxon>
        <taxon>Fungi incertae sedis</taxon>
        <taxon>Mucoromycota</taxon>
        <taxon>Glomeromycotina</taxon>
        <taxon>Glomeromycetes</taxon>
        <taxon>Diversisporales</taxon>
        <taxon>Gigasporaceae</taxon>
        <taxon>Dentiscutata</taxon>
    </lineage>
</organism>
<evidence type="ECO:0000313" key="2">
    <source>
        <dbReference type="Proteomes" id="UP000789702"/>
    </source>
</evidence>
<evidence type="ECO:0000313" key="1">
    <source>
        <dbReference type="EMBL" id="CAG8635449.1"/>
    </source>
</evidence>
<reference evidence="1" key="1">
    <citation type="submission" date="2021-06" db="EMBL/GenBank/DDBJ databases">
        <authorList>
            <person name="Kallberg Y."/>
            <person name="Tangrot J."/>
            <person name="Rosling A."/>
        </authorList>
    </citation>
    <scope>NUCLEOTIDE SEQUENCE</scope>
    <source>
        <strain evidence="1">IL203A</strain>
    </source>
</reference>
<sequence length="79" mass="9371">DVCDKCTLLKRALNENVNYINKDLDEKLANYISDYRKMREIYKDDVKTAKDCDQSLFRVFLFNFAQNVELPHNPQQPGR</sequence>
<dbReference type="EMBL" id="CAJVPU010013837">
    <property type="protein sequence ID" value="CAG8635449.1"/>
    <property type="molecule type" value="Genomic_DNA"/>
</dbReference>
<keyword evidence="2" id="KW-1185">Reference proteome</keyword>
<accession>A0ACA9N6C1</accession>
<comment type="caution">
    <text evidence="1">The sequence shown here is derived from an EMBL/GenBank/DDBJ whole genome shotgun (WGS) entry which is preliminary data.</text>
</comment>
<gene>
    <name evidence="1" type="ORF">DHETER_LOCUS8584</name>
</gene>
<proteinExistence type="predicted"/>
<name>A0ACA9N6C1_9GLOM</name>
<feature type="non-terminal residue" evidence="1">
    <location>
        <position position="1"/>
    </location>
</feature>